<evidence type="ECO:0000256" key="1">
    <source>
        <dbReference type="ARBA" id="ARBA00004651"/>
    </source>
</evidence>
<evidence type="ECO:0000256" key="6">
    <source>
        <dbReference type="ARBA" id="ARBA00022989"/>
    </source>
</evidence>
<proteinExistence type="inferred from homology"/>
<dbReference type="GO" id="GO:0005886">
    <property type="term" value="C:plasma membrane"/>
    <property type="evidence" value="ECO:0007669"/>
    <property type="project" value="UniProtKB-SubCell"/>
</dbReference>
<dbReference type="Pfam" id="PF06800">
    <property type="entry name" value="Sugar_transport"/>
    <property type="match status" value="1"/>
</dbReference>
<feature type="transmembrane region" description="Helical" evidence="8">
    <location>
        <begin position="266"/>
        <end position="282"/>
    </location>
</feature>
<dbReference type="InterPro" id="IPR010651">
    <property type="entry name" value="Sugar_transport"/>
</dbReference>
<reference evidence="9 10" key="1">
    <citation type="submission" date="2015-03" db="EMBL/GenBank/DDBJ databases">
        <authorList>
            <person name="Zheng J."/>
            <person name="Ganezle M."/>
        </authorList>
    </citation>
    <scope>NUCLEOTIDE SEQUENCE [LARGE SCALE GENOMIC DNA]</scope>
    <source>
        <strain evidence="9 10">LP38</strain>
    </source>
</reference>
<evidence type="ECO:0000256" key="7">
    <source>
        <dbReference type="ARBA" id="ARBA00023136"/>
    </source>
</evidence>
<evidence type="ECO:0000256" key="5">
    <source>
        <dbReference type="ARBA" id="ARBA00022692"/>
    </source>
</evidence>
<evidence type="ECO:0000313" key="9">
    <source>
        <dbReference type="EMBL" id="KJW12602.1"/>
    </source>
</evidence>
<sequence length="283" mass="29989">MAMLIALIPAIGWGIQPVILGKIGGKPTNQILGTGIGALIIGLIINYWLVPAAIPAGVFWLSLLSGAVWIVGQLGQYKALKIMGVAKTMPLTTGLQLIGTSVISVLFFGEWATGSSKLIGAFAILLLIVGAMLTSYSEQGSAKNTLSQGFMILLMTSFGYWVYSALPKMVSASSLSIFFPQMLGVFLGAVIYVAFTDPVAFKTPVSWRLSVIGLTFSISALAYIFSAKANGVVTAFIMTQLNVVVATLGGLMILHEMKTPKELRRVLLGLVLIVVGSIITVFL</sequence>
<feature type="transmembrane region" description="Helical" evidence="8">
    <location>
        <begin position="6"/>
        <end position="24"/>
    </location>
</feature>
<feature type="transmembrane region" description="Helical" evidence="8">
    <location>
        <begin position="56"/>
        <end position="77"/>
    </location>
</feature>
<comment type="similarity">
    <text evidence="2">Belongs to the GRP transporter (TC 2.A.7.5) family.</text>
</comment>
<keyword evidence="4 9" id="KW-0762">Sugar transport</keyword>
<feature type="transmembrane region" description="Helical" evidence="8">
    <location>
        <begin position="89"/>
        <end position="109"/>
    </location>
</feature>
<feature type="transmembrane region" description="Helical" evidence="8">
    <location>
        <begin position="232"/>
        <end position="254"/>
    </location>
</feature>
<accession>A0A0F3RUZ2</accession>
<comment type="subcellular location">
    <subcellularLocation>
        <location evidence="1">Cell membrane</location>
        <topology evidence="1">Multi-pass membrane protein</topology>
    </subcellularLocation>
</comment>
<evidence type="ECO:0000256" key="4">
    <source>
        <dbReference type="ARBA" id="ARBA00022597"/>
    </source>
</evidence>
<dbReference type="RefSeq" id="WP_045807710.1">
    <property type="nucleotide sequence ID" value="NZ_JZCR01000019.1"/>
</dbReference>
<dbReference type="OrthoDB" id="1452595at2"/>
<keyword evidence="3" id="KW-0813">Transport</keyword>
<dbReference type="GO" id="GO:0015144">
    <property type="term" value="F:carbohydrate transmembrane transporter activity"/>
    <property type="evidence" value="ECO:0007669"/>
    <property type="project" value="InterPro"/>
</dbReference>
<dbReference type="SUPFAM" id="SSF103481">
    <property type="entry name" value="Multidrug resistance efflux transporter EmrE"/>
    <property type="match status" value="1"/>
</dbReference>
<dbReference type="STRING" id="216463.VC81_09005"/>
<evidence type="ECO:0000256" key="3">
    <source>
        <dbReference type="ARBA" id="ARBA00022448"/>
    </source>
</evidence>
<dbReference type="Proteomes" id="UP000033491">
    <property type="component" value="Unassembled WGS sequence"/>
</dbReference>
<dbReference type="PANTHER" id="PTHR16119">
    <property type="entry name" value="TRANSMEMBRANE PROTEIN 144"/>
    <property type="match status" value="1"/>
</dbReference>
<organism evidence="9 10">
    <name type="scientific">Levilactobacillus spicheri</name>
    <dbReference type="NCBI Taxonomy" id="216463"/>
    <lineage>
        <taxon>Bacteria</taxon>
        <taxon>Bacillati</taxon>
        <taxon>Bacillota</taxon>
        <taxon>Bacilli</taxon>
        <taxon>Lactobacillales</taxon>
        <taxon>Lactobacillaceae</taxon>
        <taxon>Levilactobacillus</taxon>
    </lineage>
</organism>
<dbReference type="InterPro" id="IPR037185">
    <property type="entry name" value="EmrE-like"/>
</dbReference>
<evidence type="ECO:0000256" key="2">
    <source>
        <dbReference type="ARBA" id="ARBA00006117"/>
    </source>
</evidence>
<feature type="transmembrane region" description="Helical" evidence="8">
    <location>
        <begin position="145"/>
        <end position="163"/>
    </location>
</feature>
<dbReference type="CDD" id="cd23110">
    <property type="entry name" value="GRP"/>
    <property type="match status" value="1"/>
</dbReference>
<feature type="transmembrane region" description="Helical" evidence="8">
    <location>
        <begin position="175"/>
        <end position="195"/>
    </location>
</feature>
<feature type="transmembrane region" description="Helical" evidence="8">
    <location>
        <begin position="207"/>
        <end position="226"/>
    </location>
</feature>
<evidence type="ECO:0000256" key="8">
    <source>
        <dbReference type="SAM" id="Phobius"/>
    </source>
</evidence>
<gene>
    <name evidence="9" type="ORF">VC81_09005</name>
</gene>
<dbReference type="EMBL" id="JZCR01000019">
    <property type="protein sequence ID" value="KJW12602.1"/>
    <property type="molecule type" value="Genomic_DNA"/>
</dbReference>
<keyword evidence="7 8" id="KW-0472">Membrane</keyword>
<feature type="transmembrane region" description="Helical" evidence="8">
    <location>
        <begin position="31"/>
        <end position="50"/>
    </location>
</feature>
<keyword evidence="6 8" id="KW-1133">Transmembrane helix</keyword>
<dbReference type="AlphaFoldDB" id="A0A0F3RUZ2"/>
<keyword evidence="5 8" id="KW-0812">Transmembrane</keyword>
<dbReference type="PATRIC" id="fig|216463.3.peg.921"/>
<comment type="caution">
    <text evidence="9">The sequence shown here is derived from an EMBL/GenBank/DDBJ whole genome shotgun (WGS) entry which is preliminary data.</text>
</comment>
<name>A0A0F3RUZ2_9LACO</name>
<dbReference type="PANTHER" id="PTHR16119:SF17">
    <property type="entry name" value="TRANSMEMBRANE PROTEIN 144"/>
    <property type="match status" value="1"/>
</dbReference>
<feature type="transmembrane region" description="Helical" evidence="8">
    <location>
        <begin position="115"/>
        <end position="133"/>
    </location>
</feature>
<protein>
    <submittedName>
        <fullName evidence="9">Sugar transporter</fullName>
    </submittedName>
</protein>
<evidence type="ECO:0000313" key="10">
    <source>
        <dbReference type="Proteomes" id="UP000033491"/>
    </source>
</evidence>